<comment type="catalytic activity">
    <reaction evidence="3">
        <text>2 GTP = 3',3'-c-di-GMP + 2 diphosphate</text>
        <dbReference type="Rhea" id="RHEA:24898"/>
        <dbReference type="ChEBI" id="CHEBI:33019"/>
        <dbReference type="ChEBI" id="CHEBI:37565"/>
        <dbReference type="ChEBI" id="CHEBI:58805"/>
        <dbReference type="EC" id="2.7.7.65"/>
    </reaction>
</comment>
<evidence type="ECO:0000256" key="3">
    <source>
        <dbReference type="ARBA" id="ARBA00034247"/>
    </source>
</evidence>
<dbReference type="OrthoDB" id="9813903at2"/>
<dbReference type="FunFam" id="3.30.70.270:FF:000001">
    <property type="entry name" value="Diguanylate cyclase domain protein"/>
    <property type="match status" value="1"/>
</dbReference>
<dbReference type="GO" id="GO:0043709">
    <property type="term" value="P:cell adhesion involved in single-species biofilm formation"/>
    <property type="evidence" value="ECO:0007669"/>
    <property type="project" value="TreeGrafter"/>
</dbReference>
<dbReference type="GO" id="GO:0005886">
    <property type="term" value="C:plasma membrane"/>
    <property type="evidence" value="ECO:0007669"/>
    <property type="project" value="TreeGrafter"/>
</dbReference>
<evidence type="ECO:0000313" key="6">
    <source>
        <dbReference type="EMBL" id="PRO72878.1"/>
    </source>
</evidence>
<accession>A0A2S9V8W4</accession>
<name>A0A2S9V8W4_9ALTE</name>
<dbReference type="GO" id="GO:1902201">
    <property type="term" value="P:negative regulation of bacterial-type flagellum-dependent cell motility"/>
    <property type="evidence" value="ECO:0007669"/>
    <property type="project" value="TreeGrafter"/>
</dbReference>
<feature type="transmembrane region" description="Helical" evidence="4">
    <location>
        <begin position="12"/>
        <end position="29"/>
    </location>
</feature>
<dbReference type="PANTHER" id="PTHR45138:SF9">
    <property type="entry name" value="DIGUANYLATE CYCLASE DGCM-RELATED"/>
    <property type="match status" value="1"/>
</dbReference>
<dbReference type="InterPro" id="IPR050469">
    <property type="entry name" value="Diguanylate_Cyclase"/>
</dbReference>
<organism evidence="6 7">
    <name type="scientific">Alteromonas alba</name>
    <dbReference type="NCBI Taxonomy" id="2079529"/>
    <lineage>
        <taxon>Bacteria</taxon>
        <taxon>Pseudomonadati</taxon>
        <taxon>Pseudomonadota</taxon>
        <taxon>Gammaproteobacteria</taxon>
        <taxon>Alteromonadales</taxon>
        <taxon>Alteromonadaceae</taxon>
        <taxon>Alteromonas/Salinimonas group</taxon>
        <taxon>Alteromonas</taxon>
    </lineage>
</organism>
<dbReference type="RefSeq" id="WP_105935214.1">
    <property type="nucleotide sequence ID" value="NZ_PVNP01000157.1"/>
</dbReference>
<dbReference type="EMBL" id="PVNP01000157">
    <property type="protein sequence ID" value="PRO72878.1"/>
    <property type="molecule type" value="Genomic_DNA"/>
</dbReference>
<dbReference type="CDD" id="cd01949">
    <property type="entry name" value="GGDEF"/>
    <property type="match status" value="1"/>
</dbReference>
<feature type="domain" description="GGDEF" evidence="5">
    <location>
        <begin position="259"/>
        <end position="389"/>
    </location>
</feature>
<keyword evidence="4" id="KW-0812">Transmembrane</keyword>
<dbReference type="NCBIfam" id="TIGR00254">
    <property type="entry name" value="GGDEF"/>
    <property type="match status" value="1"/>
</dbReference>
<dbReference type="Proteomes" id="UP000238949">
    <property type="component" value="Unassembled WGS sequence"/>
</dbReference>
<keyword evidence="7" id="KW-1185">Reference proteome</keyword>
<comment type="cofactor">
    <cofactor evidence="1">
        <name>Mg(2+)</name>
        <dbReference type="ChEBI" id="CHEBI:18420"/>
    </cofactor>
</comment>
<keyword evidence="4" id="KW-0472">Membrane</keyword>
<feature type="transmembrane region" description="Helical" evidence="4">
    <location>
        <begin position="156"/>
        <end position="179"/>
    </location>
</feature>
<keyword evidence="4" id="KW-1133">Transmembrane helix</keyword>
<dbReference type="InterPro" id="IPR000160">
    <property type="entry name" value="GGDEF_dom"/>
</dbReference>
<reference evidence="7" key="1">
    <citation type="journal article" date="2020" name="Int. J. Syst. Evol. Microbiol.">
        <title>Alteromonas alba sp. nov., a marine bacterium isolated from the seawater of the West Pacific Ocean.</title>
        <authorList>
            <person name="Sun C."/>
            <person name="Wu Y.-H."/>
            <person name="Xamxidin M."/>
            <person name="Cheng H."/>
            <person name="Xu X.-W."/>
        </authorList>
    </citation>
    <scope>NUCLEOTIDE SEQUENCE [LARGE SCALE GENOMIC DNA]</scope>
    <source>
        <strain evidence="7">190</strain>
    </source>
</reference>
<dbReference type="InterPro" id="IPR043128">
    <property type="entry name" value="Rev_trsase/Diguanyl_cyclase"/>
</dbReference>
<dbReference type="SUPFAM" id="SSF55073">
    <property type="entry name" value="Nucleotide cyclase"/>
    <property type="match status" value="1"/>
</dbReference>
<dbReference type="Gene3D" id="3.30.70.270">
    <property type="match status" value="1"/>
</dbReference>
<evidence type="ECO:0000256" key="2">
    <source>
        <dbReference type="ARBA" id="ARBA00012528"/>
    </source>
</evidence>
<gene>
    <name evidence="6" type="ORF">C6Y40_14500</name>
</gene>
<dbReference type="Pfam" id="PF00990">
    <property type="entry name" value="GGDEF"/>
    <property type="match status" value="1"/>
</dbReference>
<evidence type="ECO:0000256" key="1">
    <source>
        <dbReference type="ARBA" id="ARBA00001946"/>
    </source>
</evidence>
<proteinExistence type="predicted"/>
<dbReference type="EC" id="2.7.7.65" evidence="2"/>
<evidence type="ECO:0000313" key="7">
    <source>
        <dbReference type="Proteomes" id="UP000238949"/>
    </source>
</evidence>
<comment type="caution">
    <text evidence="6">The sequence shown here is derived from an EMBL/GenBank/DDBJ whole genome shotgun (WGS) entry which is preliminary data.</text>
</comment>
<evidence type="ECO:0000259" key="5">
    <source>
        <dbReference type="PROSITE" id="PS50887"/>
    </source>
</evidence>
<feature type="transmembrane region" description="Helical" evidence="4">
    <location>
        <begin position="199"/>
        <end position="223"/>
    </location>
</feature>
<feature type="transmembrane region" description="Helical" evidence="4">
    <location>
        <begin position="66"/>
        <end position="87"/>
    </location>
</feature>
<dbReference type="InterPro" id="IPR029787">
    <property type="entry name" value="Nucleotide_cyclase"/>
</dbReference>
<feature type="transmembrane region" description="Helical" evidence="4">
    <location>
        <begin position="99"/>
        <end position="119"/>
    </location>
</feature>
<evidence type="ECO:0000256" key="4">
    <source>
        <dbReference type="SAM" id="Phobius"/>
    </source>
</evidence>
<feature type="transmembrane region" description="Helical" evidence="4">
    <location>
        <begin position="125"/>
        <end position="144"/>
    </location>
</feature>
<dbReference type="SMART" id="SM00267">
    <property type="entry name" value="GGDEF"/>
    <property type="match status" value="1"/>
</dbReference>
<dbReference type="PROSITE" id="PS50887">
    <property type="entry name" value="GGDEF"/>
    <property type="match status" value="1"/>
</dbReference>
<protein>
    <recommendedName>
        <fullName evidence="2">diguanylate cyclase</fullName>
        <ecNumber evidence="2">2.7.7.65</ecNumber>
    </recommendedName>
</protein>
<dbReference type="GO" id="GO:0052621">
    <property type="term" value="F:diguanylate cyclase activity"/>
    <property type="evidence" value="ECO:0007669"/>
    <property type="project" value="UniProtKB-EC"/>
</dbReference>
<dbReference type="PANTHER" id="PTHR45138">
    <property type="entry name" value="REGULATORY COMPONENTS OF SENSORY TRANSDUCTION SYSTEM"/>
    <property type="match status" value="1"/>
</dbReference>
<sequence>MDTLLSTSIELNKVNILLTLLFSIGWIVIAKPLQLYHNSSIRFALANLLFALALLLDFRHPDNPTLFLWVIADIILLISFIIYNLALRHLFRLTIDPKWFSSMIILVSVAYVLFLAGWITPETVAVMSLIMVIVVMLATLKMKFNALHAAFSANIASILCLADVLIITMVASKLTFWAFALPLPQNSLFFSPYNPSLMLWMQVVLIILINTTAVGTTISRLIVRMKYLAEHDQLTGLLNRRAFQAQLEYQFSLFQRYQRPFSILMLDIDYFKLINDTFGHSAGDKAIVHTARQLKQQVRQSDLVARFGGEEFIVLLADQSLTEAKLIADKICQSLSETKWADAADPLTISIGCVEASQARDPDQLLKLADDALYQAKANGRDQAVMAGSKVSYLT</sequence>
<dbReference type="AlphaFoldDB" id="A0A2S9V8W4"/>